<dbReference type="RefSeq" id="WP_046276843.1">
    <property type="nucleotide sequence ID" value="NZ_LATL02000068.1"/>
</dbReference>
<dbReference type="Proteomes" id="UP000033607">
    <property type="component" value="Unassembled WGS sequence"/>
</dbReference>
<keyword evidence="2" id="KW-0472">Membrane</keyword>
<evidence type="ECO:0000313" key="3">
    <source>
        <dbReference type="EMBL" id="KKD39674.1"/>
    </source>
</evidence>
<evidence type="ECO:0000256" key="2">
    <source>
        <dbReference type="SAM" id="Phobius"/>
    </source>
</evidence>
<feature type="transmembrane region" description="Helical" evidence="2">
    <location>
        <begin position="133"/>
        <end position="152"/>
    </location>
</feature>
<organism evidence="3 4">
    <name type="scientific">Limnoraphis robusta CS-951</name>
    <dbReference type="NCBI Taxonomy" id="1637645"/>
    <lineage>
        <taxon>Bacteria</taxon>
        <taxon>Bacillati</taxon>
        <taxon>Cyanobacteriota</taxon>
        <taxon>Cyanophyceae</taxon>
        <taxon>Oscillatoriophycideae</taxon>
        <taxon>Oscillatoriales</taxon>
        <taxon>Sirenicapillariaceae</taxon>
        <taxon>Limnoraphis</taxon>
    </lineage>
</organism>
<proteinExistence type="predicted"/>
<name>A0A0F5YL94_9CYAN</name>
<feature type="coiled-coil region" evidence="1">
    <location>
        <begin position="619"/>
        <end position="664"/>
    </location>
</feature>
<keyword evidence="1" id="KW-0175">Coiled coil</keyword>
<gene>
    <name evidence="3" type="ORF">WN50_02085</name>
</gene>
<keyword evidence="2" id="KW-0812">Transmembrane</keyword>
<dbReference type="EMBL" id="LATL02000068">
    <property type="protein sequence ID" value="KKD39674.1"/>
    <property type="molecule type" value="Genomic_DNA"/>
</dbReference>
<evidence type="ECO:0000313" key="4">
    <source>
        <dbReference type="Proteomes" id="UP000033607"/>
    </source>
</evidence>
<dbReference type="AlphaFoldDB" id="A0A0F5YL94"/>
<comment type="caution">
    <text evidence="3">The sequence shown here is derived from an EMBL/GenBank/DDBJ whole genome shotgun (WGS) entry which is preliminary data.</text>
</comment>
<dbReference type="OrthoDB" id="9798009at2"/>
<evidence type="ECO:0000256" key="1">
    <source>
        <dbReference type="SAM" id="Coils"/>
    </source>
</evidence>
<protein>
    <recommendedName>
        <fullName evidence="5">MotA/TolQ/ExbB proton channel domain-containing protein</fullName>
    </recommendedName>
</protein>
<evidence type="ECO:0008006" key="5">
    <source>
        <dbReference type="Google" id="ProtNLM"/>
    </source>
</evidence>
<accession>A0A0F5YL94</accession>
<reference evidence="3 4" key="1">
    <citation type="submission" date="2015-06" db="EMBL/GenBank/DDBJ databases">
        <title>Draft genome assembly of filamentous brackish cyanobacterium Limnoraphis robusta strain CS-951.</title>
        <authorList>
            <person name="Willis A."/>
            <person name="Parks M."/>
            <person name="Burford M.A."/>
        </authorList>
    </citation>
    <scope>NUCLEOTIDE SEQUENCE [LARGE SCALE GENOMIC DNA]</scope>
    <source>
        <strain evidence="3 4">CS-951</strain>
    </source>
</reference>
<sequence length="733" mass="82569">MQLVNSFYTFISVLWQNSFFHVCTLILFIIAVWGEHRFVRQYQRYLKAKSQITQEAITYLSLQLERQPEGRIELKSTEIFHSNWGLLLDWFSSYLIGEISYQGNTYETEIKGRKFILFQYPAFLTRSIPRSQWQFVPSLLIAIGVLGTFYGIQSGLQDISLGNLENTTELLPSIRLLLEGMKTAFSSSLMGLGSASLMTLVLAWGERKRQNFRDNLREKLDQISQIKLSNSANSQGNLNIAEIMKAGFSQLIEAQNRVDSHAIGTQVGLAMTPIFQDIREELTTLKQIKADQGEVILNNLLRELRIQVIEPVVERLDQSAQLTQEASQAVRELKSELGGISASLAQSILTIQTFQEDTLTQLQAFAGSLQSILGEFQSDTQGVLQQVSLEIRSGVAESIEGMKAQRIAFQASAEDAANTFRGIKENLQFALQTQAEQEQQMLEQVQQRMTKILTATHNAFQTQSNTIKAVGEEASQLMNQAQENLVGSLQNVDTMLQNTRLTVQEELERFRIGYQVSLQHFFEEQNNLLEGTLGKQQKGLAQVVVALQRVFQEESEKRQLMSQQVDESMAIVLKTAKEVSEYANSVGLNASDRMAQLQELAKITAEEVKRVETVYEKLVEQLNTEGKRLENTYTNLVEQLHISLQAEQEQVQQVESVYQNLVSQFNLALESGNQQLIHYLEQASASQNKFFTDADSSMAKVCQGLQASSDGLMQVAQYLVASADNLSLKQTKN</sequence>
<keyword evidence="2" id="KW-1133">Transmembrane helix</keyword>
<feature type="transmembrane region" description="Helical" evidence="2">
    <location>
        <begin position="6"/>
        <end position="34"/>
    </location>
</feature>